<protein>
    <recommendedName>
        <fullName evidence="4">Arginase</fullName>
        <ecNumber evidence="3">3.5.3.1</ecNumber>
    </recommendedName>
</protein>
<name>A0A0N5AYK2_9BILA</name>
<evidence type="ECO:0000256" key="7">
    <source>
        <dbReference type="ARBA" id="ARBA00022723"/>
    </source>
</evidence>
<dbReference type="GO" id="GO:0004053">
    <property type="term" value="F:arginase activity"/>
    <property type="evidence" value="ECO:0007669"/>
    <property type="project" value="UniProtKB-EC"/>
</dbReference>
<dbReference type="PROSITE" id="PS51409">
    <property type="entry name" value="ARGINASE_2"/>
    <property type="match status" value="1"/>
</dbReference>
<dbReference type="EC" id="3.5.3.1" evidence="3"/>
<dbReference type="GO" id="GO:0005634">
    <property type="term" value="C:nucleus"/>
    <property type="evidence" value="ECO:0007669"/>
    <property type="project" value="TreeGrafter"/>
</dbReference>
<keyword evidence="9" id="KW-0464">Manganese</keyword>
<dbReference type="InterPro" id="IPR014033">
    <property type="entry name" value="Arginase"/>
</dbReference>
<dbReference type="PRINTS" id="PR00116">
    <property type="entry name" value="ARGINASE"/>
</dbReference>
<dbReference type="CDD" id="cd09989">
    <property type="entry name" value="Arginase"/>
    <property type="match status" value="1"/>
</dbReference>
<dbReference type="WBParaSite" id="SMUV_0001004601-mRNA-1">
    <property type="protein sequence ID" value="SMUV_0001004601-mRNA-1"/>
    <property type="gene ID" value="SMUV_0001004601"/>
</dbReference>
<dbReference type="InterPro" id="IPR023696">
    <property type="entry name" value="Ureohydrolase_dom_sf"/>
</dbReference>
<dbReference type="Gene3D" id="3.40.800.10">
    <property type="entry name" value="Ureohydrolase domain"/>
    <property type="match status" value="1"/>
</dbReference>
<dbReference type="GO" id="GO:0006525">
    <property type="term" value="P:arginine metabolic process"/>
    <property type="evidence" value="ECO:0007669"/>
    <property type="project" value="UniProtKB-KW"/>
</dbReference>
<keyword evidence="7" id="KW-0479">Metal-binding</keyword>
<accession>A0A0N5AYK2</accession>
<evidence type="ECO:0000256" key="1">
    <source>
        <dbReference type="ARBA" id="ARBA00001936"/>
    </source>
</evidence>
<keyword evidence="5" id="KW-0835">Urea cycle</keyword>
<evidence type="ECO:0000256" key="9">
    <source>
        <dbReference type="ARBA" id="ARBA00023211"/>
    </source>
</evidence>
<keyword evidence="12" id="KW-1185">Reference proteome</keyword>
<evidence type="ECO:0000256" key="6">
    <source>
        <dbReference type="ARBA" id="ARBA00022503"/>
    </source>
</evidence>
<proteinExistence type="inferred from homology"/>
<evidence type="ECO:0000256" key="11">
    <source>
        <dbReference type="PROSITE-ProRule" id="PRU00742"/>
    </source>
</evidence>
<dbReference type="GO" id="GO:0030145">
    <property type="term" value="F:manganese ion binding"/>
    <property type="evidence" value="ECO:0007669"/>
    <property type="project" value="TreeGrafter"/>
</dbReference>
<dbReference type="PANTHER" id="PTHR43782">
    <property type="entry name" value="ARGINASE"/>
    <property type="match status" value="1"/>
</dbReference>
<dbReference type="Proteomes" id="UP000046393">
    <property type="component" value="Unplaced"/>
</dbReference>
<evidence type="ECO:0000256" key="10">
    <source>
        <dbReference type="ARBA" id="ARBA00047391"/>
    </source>
</evidence>
<dbReference type="GO" id="GO:0000050">
    <property type="term" value="P:urea cycle"/>
    <property type="evidence" value="ECO:0007669"/>
    <property type="project" value="UniProtKB-KW"/>
</dbReference>
<comment type="cofactor">
    <cofactor evidence="1">
        <name>Mn(2+)</name>
        <dbReference type="ChEBI" id="CHEBI:29035"/>
    </cofactor>
</comment>
<evidence type="ECO:0000313" key="13">
    <source>
        <dbReference type="WBParaSite" id="SMUV_0001004601-mRNA-1"/>
    </source>
</evidence>
<keyword evidence="6" id="KW-0056">Arginine metabolism</keyword>
<evidence type="ECO:0000313" key="12">
    <source>
        <dbReference type="Proteomes" id="UP000046393"/>
    </source>
</evidence>
<comment type="similarity">
    <text evidence="11">Belongs to the arginase family.</text>
</comment>
<dbReference type="SUPFAM" id="SSF52768">
    <property type="entry name" value="Arginase/deacetylase"/>
    <property type="match status" value="1"/>
</dbReference>
<evidence type="ECO:0000256" key="8">
    <source>
        <dbReference type="ARBA" id="ARBA00022801"/>
    </source>
</evidence>
<dbReference type="STRING" id="451379.A0A0N5AYK2"/>
<comment type="pathway">
    <text evidence="2">Nitrogen metabolism; urea cycle; L-ornithine and urea from L-arginine: step 1/1.</text>
</comment>
<evidence type="ECO:0000256" key="3">
    <source>
        <dbReference type="ARBA" id="ARBA00012168"/>
    </source>
</evidence>
<dbReference type="GO" id="GO:0005829">
    <property type="term" value="C:cytosol"/>
    <property type="evidence" value="ECO:0007669"/>
    <property type="project" value="TreeGrafter"/>
</dbReference>
<comment type="catalytic activity">
    <reaction evidence="10">
        <text>L-arginine + H2O = urea + L-ornithine</text>
        <dbReference type="Rhea" id="RHEA:20569"/>
        <dbReference type="ChEBI" id="CHEBI:15377"/>
        <dbReference type="ChEBI" id="CHEBI:16199"/>
        <dbReference type="ChEBI" id="CHEBI:32682"/>
        <dbReference type="ChEBI" id="CHEBI:46911"/>
        <dbReference type="EC" id="3.5.3.1"/>
    </reaction>
</comment>
<keyword evidence="8" id="KW-0378">Hydrolase</keyword>
<dbReference type="InterPro" id="IPR006035">
    <property type="entry name" value="Ureohydrolase"/>
</dbReference>
<organism evidence="12 13">
    <name type="scientific">Syphacia muris</name>
    <dbReference type="NCBI Taxonomy" id="451379"/>
    <lineage>
        <taxon>Eukaryota</taxon>
        <taxon>Metazoa</taxon>
        <taxon>Ecdysozoa</taxon>
        <taxon>Nematoda</taxon>
        <taxon>Chromadorea</taxon>
        <taxon>Rhabditida</taxon>
        <taxon>Spirurina</taxon>
        <taxon>Oxyuridomorpha</taxon>
        <taxon>Oxyuroidea</taxon>
        <taxon>Oxyuridae</taxon>
        <taxon>Syphacia</taxon>
    </lineage>
</organism>
<sequence>METTDSTLQLDVIGCANGYAGRELGCEKAADTIKNSKFLENFGLNIKWRAIVEEHPTGRHLEAIPAVNKTSSDLAEETSKIVNECKNFAVVGGDHSCAIGTWSGIAHGLRSKGDIGIIWVDAHLDAHTPESSETGNLHGMSAAHLLGFGDKGLCRIGDEAVKVLPQNLTYIGIRSYEPPERKLLESLGVRIFYIEEVDKRGIYACLTEAIEHVSKNTIGFGLSIDIDGFRVIDAPAVGTPVDGGIIAAEFLESVKKQDLSNLITAEIVEFLPRFDDANKTRQVKGF</sequence>
<dbReference type="PANTHER" id="PTHR43782:SF3">
    <property type="entry name" value="ARGINASE"/>
    <property type="match status" value="1"/>
</dbReference>
<evidence type="ECO:0000256" key="4">
    <source>
        <dbReference type="ARBA" id="ARBA00018123"/>
    </source>
</evidence>
<dbReference type="Pfam" id="PF00491">
    <property type="entry name" value="Arginase"/>
    <property type="match status" value="1"/>
</dbReference>
<reference evidence="13" key="1">
    <citation type="submission" date="2017-02" db="UniProtKB">
        <authorList>
            <consortium name="WormBaseParasite"/>
        </authorList>
    </citation>
    <scope>IDENTIFICATION</scope>
</reference>
<evidence type="ECO:0000256" key="5">
    <source>
        <dbReference type="ARBA" id="ARBA00022436"/>
    </source>
</evidence>
<evidence type="ECO:0000256" key="2">
    <source>
        <dbReference type="ARBA" id="ARBA00005098"/>
    </source>
</evidence>
<dbReference type="AlphaFoldDB" id="A0A0N5AYK2"/>